<evidence type="ECO:0000256" key="1">
    <source>
        <dbReference type="SAM" id="MobiDB-lite"/>
    </source>
</evidence>
<feature type="non-terminal residue" evidence="2">
    <location>
        <position position="24"/>
    </location>
</feature>
<sequence length="24" mass="2558">MQTMTLGLEVSEAQRQAIPKPTAG</sequence>
<name>A0A382FFK9_9ZZZZ</name>
<protein>
    <submittedName>
        <fullName evidence="2">Uncharacterized protein</fullName>
    </submittedName>
</protein>
<feature type="non-terminal residue" evidence="2">
    <location>
        <position position="1"/>
    </location>
</feature>
<reference evidence="2" key="1">
    <citation type="submission" date="2018-05" db="EMBL/GenBank/DDBJ databases">
        <authorList>
            <person name="Lanie J.A."/>
            <person name="Ng W.-L."/>
            <person name="Kazmierczak K.M."/>
            <person name="Andrzejewski T.M."/>
            <person name="Davidsen T.M."/>
            <person name="Wayne K.J."/>
            <person name="Tettelin H."/>
            <person name="Glass J.I."/>
            <person name="Rusch D."/>
            <person name="Podicherti R."/>
            <person name="Tsui H.-C.T."/>
            <person name="Winkler M.E."/>
        </authorList>
    </citation>
    <scope>NUCLEOTIDE SEQUENCE</scope>
</reference>
<dbReference type="AlphaFoldDB" id="A0A382FFK9"/>
<accession>A0A382FFK9</accession>
<gene>
    <name evidence="2" type="ORF">METZ01_LOCUS213958</name>
</gene>
<dbReference type="EMBL" id="UINC01049388">
    <property type="protein sequence ID" value="SVB61104.1"/>
    <property type="molecule type" value="Genomic_DNA"/>
</dbReference>
<evidence type="ECO:0000313" key="2">
    <source>
        <dbReference type="EMBL" id="SVB61104.1"/>
    </source>
</evidence>
<organism evidence="2">
    <name type="scientific">marine metagenome</name>
    <dbReference type="NCBI Taxonomy" id="408172"/>
    <lineage>
        <taxon>unclassified sequences</taxon>
        <taxon>metagenomes</taxon>
        <taxon>ecological metagenomes</taxon>
    </lineage>
</organism>
<feature type="region of interest" description="Disordered" evidence="1">
    <location>
        <begin position="1"/>
        <end position="24"/>
    </location>
</feature>
<proteinExistence type="predicted"/>